<dbReference type="RefSeq" id="XP_021875795.1">
    <property type="nucleotide sequence ID" value="XM_022019996.1"/>
</dbReference>
<reference evidence="5 6" key="1">
    <citation type="submission" date="2016-07" db="EMBL/GenBank/DDBJ databases">
        <title>Pervasive Adenine N6-methylation of Active Genes in Fungi.</title>
        <authorList>
            <consortium name="DOE Joint Genome Institute"/>
            <person name="Mondo S.J."/>
            <person name="Dannebaum R.O."/>
            <person name="Kuo R.C."/>
            <person name="Labutti K."/>
            <person name="Haridas S."/>
            <person name="Kuo A."/>
            <person name="Salamov A."/>
            <person name="Ahrendt S.R."/>
            <person name="Lipzen A."/>
            <person name="Sullivan W."/>
            <person name="Andreopoulos W.B."/>
            <person name="Clum A."/>
            <person name="Lindquist E."/>
            <person name="Daum C."/>
            <person name="Ramamoorthy G.K."/>
            <person name="Gryganskyi A."/>
            <person name="Culley D."/>
            <person name="Magnuson J.K."/>
            <person name="James T.Y."/>
            <person name="O'Malley M.A."/>
            <person name="Stajich J.E."/>
            <person name="Spatafora J.W."/>
            <person name="Visel A."/>
            <person name="Grigoriev I.V."/>
        </authorList>
    </citation>
    <scope>NUCLEOTIDE SEQUENCE [LARGE SCALE GENOMIC DNA]</scope>
    <source>
        <strain evidence="5 6">NRRL 3116</strain>
    </source>
</reference>
<dbReference type="GeneID" id="33561840"/>
<keyword evidence="3" id="KW-0964">Secreted</keyword>
<dbReference type="GO" id="GO:0043657">
    <property type="term" value="C:host cell"/>
    <property type="evidence" value="ECO:0007669"/>
    <property type="project" value="UniProtKB-SubCell"/>
</dbReference>
<accession>A0A1Y2GAT0</accession>
<dbReference type="OrthoDB" id="2304312at2759"/>
<comment type="caution">
    <text evidence="5">The sequence shown here is derived from an EMBL/GenBank/DDBJ whole genome shotgun (WGS) entry which is preliminary data.</text>
</comment>
<evidence type="ECO:0000256" key="3">
    <source>
        <dbReference type="ARBA" id="ARBA00022525"/>
    </source>
</evidence>
<proteinExistence type="predicted"/>
<dbReference type="EMBL" id="MCFF01000069">
    <property type="protein sequence ID" value="ORY98424.1"/>
    <property type="molecule type" value="Genomic_DNA"/>
</dbReference>
<name>A0A1Y2GAT0_9FUNG</name>
<organism evidence="5 6">
    <name type="scientific">Lobosporangium transversale</name>
    <dbReference type="NCBI Taxonomy" id="64571"/>
    <lineage>
        <taxon>Eukaryota</taxon>
        <taxon>Fungi</taxon>
        <taxon>Fungi incertae sedis</taxon>
        <taxon>Mucoromycota</taxon>
        <taxon>Mortierellomycotina</taxon>
        <taxon>Mortierellomycetes</taxon>
        <taxon>Mortierellales</taxon>
        <taxon>Mortierellaceae</taxon>
        <taxon>Lobosporangium</taxon>
    </lineage>
</organism>
<evidence type="ECO:0000256" key="2">
    <source>
        <dbReference type="ARBA" id="ARBA00004613"/>
    </source>
</evidence>
<gene>
    <name evidence="5" type="ORF">BCR41DRAFT_218585</name>
</gene>
<comment type="subcellular location">
    <subcellularLocation>
        <location evidence="1">Host cell</location>
    </subcellularLocation>
    <subcellularLocation>
        <location evidence="2">Secreted</location>
    </subcellularLocation>
</comment>
<dbReference type="InterPro" id="IPR045379">
    <property type="entry name" value="Crinkler_N"/>
</dbReference>
<dbReference type="Proteomes" id="UP000193648">
    <property type="component" value="Unassembled WGS sequence"/>
</dbReference>
<sequence>MTTEITLFCIVDGDSTAFSVDILPNKTVDHLKKKIKEEQSPLFDNLRAQDLILFHVLIPSAPKRQIALNNLTADDEANKKPQELDDSTSEISEVFGSTPAKKTIHVIIQRPSQGSFAGTSSQVNSK</sequence>
<evidence type="ECO:0000313" key="5">
    <source>
        <dbReference type="EMBL" id="ORY98424.1"/>
    </source>
</evidence>
<keyword evidence="6" id="KW-1185">Reference proteome</keyword>
<evidence type="ECO:0000256" key="1">
    <source>
        <dbReference type="ARBA" id="ARBA00004340"/>
    </source>
</evidence>
<dbReference type="AlphaFoldDB" id="A0A1Y2GAT0"/>
<dbReference type="InParanoid" id="A0A1Y2GAT0"/>
<protein>
    <recommendedName>
        <fullName evidence="4">Crinkler effector protein N-terminal domain-containing protein</fullName>
    </recommendedName>
</protein>
<dbReference type="Pfam" id="PF20147">
    <property type="entry name" value="Crinkler"/>
    <property type="match status" value="1"/>
</dbReference>
<dbReference type="GO" id="GO:0005576">
    <property type="term" value="C:extracellular region"/>
    <property type="evidence" value="ECO:0007669"/>
    <property type="project" value="UniProtKB-SubCell"/>
</dbReference>
<feature type="domain" description="Crinkler effector protein N-terminal" evidence="4">
    <location>
        <begin position="5"/>
        <end position="109"/>
    </location>
</feature>
<evidence type="ECO:0000259" key="4">
    <source>
        <dbReference type="Pfam" id="PF20147"/>
    </source>
</evidence>
<evidence type="ECO:0000313" key="6">
    <source>
        <dbReference type="Proteomes" id="UP000193648"/>
    </source>
</evidence>